<proteinExistence type="predicted"/>
<comment type="caution">
    <text evidence="3">The sequence shown here is derived from an EMBL/GenBank/DDBJ whole genome shotgun (WGS) entry which is preliminary data.</text>
</comment>
<feature type="region of interest" description="Disordered" evidence="1">
    <location>
        <begin position="1"/>
        <end position="20"/>
    </location>
</feature>
<dbReference type="InterPro" id="IPR045509">
    <property type="entry name" value="HD_assoc_2"/>
</dbReference>
<accession>A0ABV0K4F9</accession>
<dbReference type="PROSITE" id="PS51831">
    <property type="entry name" value="HD"/>
    <property type="match status" value="1"/>
</dbReference>
<evidence type="ECO:0000313" key="4">
    <source>
        <dbReference type="Proteomes" id="UP001482513"/>
    </source>
</evidence>
<dbReference type="CDD" id="cd00077">
    <property type="entry name" value="HDc"/>
    <property type="match status" value="1"/>
</dbReference>
<dbReference type="EMBL" id="JAMPKX010000004">
    <property type="protein sequence ID" value="MEP0947661.1"/>
    <property type="molecule type" value="Genomic_DNA"/>
</dbReference>
<keyword evidence="4" id="KW-1185">Reference proteome</keyword>
<reference evidence="3 4" key="1">
    <citation type="submission" date="2022-04" db="EMBL/GenBank/DDBJ databases">
        <title>Positive selection, recombination, and allopatry shape intraspecific diversity of widespread and dominant cyanobacteria.</title>
        <authorList>
            <person name="Wei J."/>
            <person name="Shu W."/>
            <person name="Hu C."/>
        </authorList>
    </citation>
    <scope>NUCLEOTIDE SEQUENCE [LARGE SCALE GENOMIC DNA]</scope>
    <source>
        <strain evidence="3 4">DQ-A4</strain>
    </source>
</reference>
<dbReference type="PANTHER" id="PTHR11373">
    <property type="entry name" value="DEOXYNUCLEOSIDE TRIPHOSPHATE TRIPHOSPHOHYDROLASE"/>
    <property type="match status" value="1"/>
</dbReference>
<sequence>MHPESLSQAGPPKASRSYHDPLHGAITLHASDPDEALLTQLIDTPAFQRLRRIRQLGPASLTFHGAESSRFTHSLGVMAIARRAFDQIQRRYPELAPYRATVLVAALLHDIGHGPFSHTAEEVFGLQHEHWTRRMIRELPEIHDALEARAEGLAAAVDQVYTHEHPVALVWQLVSSQLDCDRLDYLLRDSYFTGASYGQLDLDRILMALRFEPQSGRLVVAHKGLSAIEHYLVVRHFMYVQVYNHPKNISVTWLLERAFERARADLLVGKLEADPTVTAWLLTPDRPLSLDTYLAGDDIVFTYHLQRWRHSPDPLLADLCRRYLDRDLLKTLEITRLSADQQNDFLHAVRTHLEQQGYSGENYSGLRRTWSRGYTTYNEGICLHSDNAFTDIKDISPLVQALSQSYERTWLLYPREIHPWLRQTWATYNSGVVSEAE</sequence>
<evidence type="ECO:0000259" key="2">
    <source>
        <dbReference type="PROSITE" id="PS51831"/>
    </source>
</evidence>
<dbReference type="SMART" id="SM00471">
    <property type="entry name" value="HDc"/>
    <property type="match status" value="1"/>
</dbReference>
<protein>
    <submittedName>
        <fullName evidence="3">HD domain-containing protein</fullName>
    </submittedName>
</protein>
<name>A0ABV0K4F9_9CYAN</name>
<dbReference type="InterPro" id="IPR003607">
    <property type="entry name" value="HD/PDEase_dom"/>
</dbReference>
<gene>
    <name evidence="3" type="ORF">NC992_12325</name>
</gene>
<dbReference type="PANTHER" id="PTHR11373:SF4">
    <property type="entry name" value="DEOXYNUCLEOSIDE TRIPHOSPHATE TRIPHOSPHOHYDROLASE SAMHD1"/>
    <property type="match status" value="1"/>
</dbReference>
<feature type="domain" description="HD" evidence="2">
    <location>
        <begin position="70"/>
        <end position="186"/>
    </location>
</feature>
<dbReference type="InterPro" id="IPR050135">
    <property type="entry name" value="dGTPase-like"/>
</dbReference>
<evidence type="ECO:0000256" key="1">
    <source>
        <dbReference type="SAM" id="MobiDB-lite"/>
    </source>
</evidence>
<evidence type="ECO:0000313" key="3">
    <source>
        <dbReference type="EMBL" id="MEP0947661.1"/>
    </source>
</evidence>
<dbReference type="Pfam" id="PF19276">
    <property type="entry name" value="HD_assoc_2"/>
    <property type="match status" value="1"/>
</dbReference>
<dbReference type="RefSeq" id="WP_190702951.1">
    <property type="nucleotide sequence ID" value="NZ_JAMPKX010000004.1"/>
</dbReference>
<dbReference type="SUPFAM" id="SSF109604">
    <property type="entry name" value="HD-domain/PDEase-like"/>
    <property type="match status" value="1"/>
</dbReference>
<dbReference type="InterPro" id="IPR006674">
    <property type="entry name" value="HD_domain"/>
</dbReference>
<dbReference type="Gene3D" id="1.10.3210.10">
    <property type="entry name" value="Hypothetical protein af1432"/>
    <property type="match status" value="1"/>
</dbReference>
<organism evidence="3 4">
    <name type="scientific">Leptolyngbya subtilissima DQ-A4</name>
    <dbReference type="NCBI Taxonomy" id="2933933"/>
    <lineage>
        <taxon>Bacteria</taxon>
        <taxon>Bacillati</taxon>
        <taxon>Cyanobacteriota</taxon>
        <taxon>Cyanophyceae</taxon>
        <taxon>Leptolyngbyales</taxon>
        <taxon>Leptolyngbyaceae</taxon>
        <taxon>Leptolyngbya group</taxon>
        <taxon>Leptolyngbya</taxon>
    </lineage>
</organism>
<dbReference type="Pfam" id="PF01966">
    <property type="entry name" value="HD"/>
    <property type="match status" value="1"/>
</dbReference>
<dbReference type="Proteomes" id="UP001482513">
    <property type="component" value="Unassembled WGS sequence"/>
</dbReference>